<dbReference type="EnsemblMetazoa" id="MESCA011362-RA">
    <property type="protein sequence ID" value="MESCA011362-PA"/>
    <property type="gene ID" value="MESCA011362"/>
</dbReference>
<evidence type="ECO:0000313" key="1">
    <source>
        <dbReference type="EnsemblMetazoa" id="MESCA011362-PA"/>
    </source>
</evidence>
<protein>
    <recommendedName>
        <fullName evidence="3">RNase H type-1 domain-containing protein</fullName>
    </recommendedName>
</protein>
<sequence>MNVNCSIGKLNQKWTPGHLGKIGNKKAEEFARGSALPEEEAQINLLLSICPTKNKISNMI</sequence>
<dbReference type="AlphaFoldDB" id="T1H4Z0"/>
<accession>T1H4Z0</accession>
<organism evidence="1 2">
    <name type="scientific">Megaselia scalaris</name>
    <name type="common">Humpbacked fly</name>
    <name type="synonym">Phora scalaris</name>
    <dbReference type="NCBI Taxonomy" id="36166"/>
    <lineage>
        <taxon>Eukaryota</taxon>
        <taxon>Metazoa</taxon>
        <taxon>Ecdysozoa</taxon>
        <taxon>Arthropoda</taxon>
        <taxon>Hexapoda</taxon>
        <taxon>Insecta</taxon>
        <taxon>Pterygota</taxon>
        <taxon>Neoptera</taxon>
        <taxon>Endopterygota</taxon>
        <taxon>Diptera</taxon>
        <taxon>Brachycera</taxon>
        <taxon>Muscomorpha</taxon>
        <taxon>Platypezoidea</taxon>
        <taxon>Phoridae</taxon>
        <taxon>Megaseliini</taxon>
        <taxon>Megaselia</taxon>
    </lineage>
</organism>
<dbReference type="HOGENOM" id="CLU_2944311_0_0_1"/>
<proteinExistence type="predicted"/>
<name>T1H4Z0_MEGSC</name>
<reference evidence="2" key="1">
    <citation type="submission" date="2013-02" db="EMBL/GenBank/DDBJ databases">
        <authorList>
            <person name="Hughes D."/>
        </authorList>
    </citation>
    <scope>NUCLEOTIDE SEQUENCE</scope>
    <source>
        <strain>Durham</strain>
        <strain evidence="2">NC isolate 2 -- Noor lab</strain>
    </source>
</reference>
<keyword evidence="2" id="KW-1185">Reference proteome</keyword>
<evidence type="ECO:0000313" key="2">
    <source>
        <dbReference type="Proteomes" id="UP000015102"/>
    </source>
</evidence>
<reference evidence="1" key="2">
    <citation type="submission" date="2015-06" db="UniProtKB">
        <authorList>
            <consortium name="EnsemblMetazoa"/>
        </authorList>
    </citation>
    <scope>IDENTIFICATION</scope>
</reference>
<dbReference type="Proteomes" id="UP000015102">
    <property type="component" value="Unassembled WGS sequence"/>
</dbReference>
<evidence type="ECO:0008006" key="3">
    <source>
        <dbReference type="Google" id="ProtNLM"/>
    </source>
</evidence>
<dbReference type="EMBL" id="CAQQ02379478">
    <property type="status" value="NOT_ANNOTATED_CDS"/>
    <property type="molecule type" value="Genomic_DNA"/>
</dbReference>